<sequence length="117" mass="12629">MRFLMLYRPDKSQELCAPDPEHMAQMGKLVEEMTREGVLLGTDALLPTAMGARVRRAGAELTVSDGALPDMKDPMVGYALIRAASKEEAIAGAKRFLHVAGEGYCEVLPLMDGPPPS</sequence>
<protein>
    <submittedName>
        <fullName evidence="3">YciI family protein</fullName>
    </submittedName>
</protein>
<keyword evidence="4" id="KW-1185">Reference proteome</keyword>
<organism evidence="3 4">
    <name type="scientific">Sorangium atrum</name>
    <dbReference type="NCBI Taxonomy" id="2995308"/>
    <lineage>
        <taxon>Bacteria</taxon>
        <taxon>Pseudomonadati</taxon>
        <taxon>Myxococcota</taxon>
        <taxon>Polyangia</taxon>
        <taxon>Polyangiales</taxon>
        <taxon>Polyangiaceae</taxon>
        <taxon>Sorangium</taxon>
    </lineage>
</organism>
<dbReference type="InterPro" id="IPR011008">
    <property type="entry name" value="Dimeric_a/b-barrel"/>
</dbReference>
<evidence type="ECO:0000313" key="3">
    <source>
        <dbReference type="EMBL" id="MDC0676849.1"/>
    </source>
</evidence>
<evidence type="ECO:0000259" key="2">
    <source>
        <dbReference type="Pfam" id="PF03795"/>
    </source>
</evidence>
<dbReference type="Pfam" id="PF03795">
    <property type="entry name" value="YCII"/>
    <property type="match status" value="1"/>
</dbReference>
<dbReference type="SUPFAM" id="SSF54909">
    <property type="entry name" value="Dimeric alpha+beta barrel"/>
    <property type="match status" value="1"/>
</dbReference>
<feature type="domain" description="YCII-related" evidence="2">
    <location>
        <begin position="1"/>
        <end position="97"/>
    </location>
</feature>
<name>A0ABT5BRQ6_9BACT</name>
<accession>A0ABT5BRQ6</accession>
<dbReference type="RefSeq" id="WP_272093623.1">
    <property type="nucleotide sequence ID" value="NZ_JAQNDK010000001.1"/>
</dbReference>
<dbReference type="Proteomes" id="UP001217485">
    <property type="component" value="Unassembled WGS sequence"/>
</dbReference>
<reference evidence="3 4" key="1">
    <citation type="submission" date="2023-01" db="EMBL/GenBank/DDBJ databases">
        <title>Minimal conservation of predation-associated metabolite biosynthetic gene clusters underscores biosynthetic potential of Myxococcota including descriptions for ten novel species: Archangium lansinium sp. nov., Myxococcus landrumus sp. nov., Nannocystis bai.</title>
        <authorList>
            <person name="Ahearne A."/>
            <person name="Stevens C."/>
            <person name="Dowd S."/>
        </authorList>
    </citation>
    <scope>NUCLEOTIDE SEQUENCE [LARGE SCALE GENOMIC DNA]</scope>
    <source>
        <strain evidence="3 4">WIWO2</strain>
    </source>
</reference>
<comment type="similarity">
    <text evidence="1">Belongs to the YciI family.</text>
</comment>
<proteinExistence type="inferred from homology"/>
<dbReference type="InterPro" id="IPR005545">
    <property type="entry name" value="YCII"/>
</dbReference>
<dbReference type="EMBL" id="JAQNDK010000001">
    <property type="protein sequence ID" value="MDC0676849.1"/>
    <property type="molecule type" value="Genomic_DNA"/>
</dbReference>
<evidence type="ECO:0000256" key="1">
    <source>
        <dbReference type="ARBA" id="ARBA00007689"/>
    </source>
</evidence>
<evidence type="ECO:0000313" key="4">
    <source>
        <dbReference type="Proteomes" id="UP001217485"/>
    </source>
</evidence>
<comment type="caution">
    <text evidence="3">The sequence shown here is derived from an EMBL/GenBank/DDBJ whole genome shotgun (WGS) entry which is preliminary data.</text>
</comment>
<dbReference type="Gene3D" id="3.30.70.1060">
    <property type="entry name" value="Dimeric alpha+beta barrel"/>
    <property type="match status" value="1"/>
</dbReference>
<gene>
    <name evidence="3" type="ORF">POL72_03785</name>
</gene>
<dbReference type="PANTHER" id="PTHR35174">
    <property type="entry name" value="BLL7171 PROTEIN-RELATED"/>
    <property type="match status" value="1"/>
</dbReference>
<dbReference type="PANTHER" id="PTHR35174:SF1">
    <property type="entry name" value="BLL0086 PROTEIN"/>
    <property type="match status" value="1"/>
</dbReference>